<keyword evidence="1" id="KW-0680">Restriction system</keyword>
<dbReference type="PANTHER" id="PTHR30408">
    <property type="entry name" value="TYPE-1 RESTRICTION ENZYME ECOKI SPECIFICITY PROTEIN"/>
    <property type="match status" value="1"/>
</dbReference>
<dbReference type="SUPFAM" id="SSF116734">
    <property type="entry name" value="DNA methylase specificity domain"/>
    <property type="match status" value="1"/>
</dbReference>
<sequence>MLKLGEILKRFGGRLQTGPFGSQLHAHEYQSEGVPVVMPQDINDGCIGVRQIARIHERRAEELGRHRMRVGDIVIARRGDLSRAAAIGEAEVGWLCGTGCFLLRLAGSSLSPDFASLVYRQSFVQRQVDARAVGATMPSLNNAVMSSLLYPFCATEEQELIVKRIASSENVLVENLKNQHALKQQKQGLMQDLLTEKVSVQL</sequence>
<dbReference type="PANTHER" id="PTHR30408:SF12">
    <property type="entry name" value="TYPE I RESTRICTION ENZYME MJAVIII SPECIFICITY SUBUNIT"/>
    <property type="match status" value="1"/>
</dbReference>
<evidence type="ECO:0000256" key="1">
    <source>
        <dbReference type="ARBA" id="ARBA00022747"/>
    </source>
</evidence>
<dbReference type="Gene3D" id="3.90.220.20">
    <property type="entry name" value="DNA methylase specificity domains"/>
    <property type="match status" value="1"/>
</dbReference>
<evidence type="ECO:0000313" key="4">
    <source>
        <dbReference type="Proteomes" id="UP001324993"/>
    </source>
</evidence>
<proteinExistence type="predicted"/>
<organism evidence="3 4">
    <name type="scientific">Coraliomargarita algicola</name>
    <dbReference type="NCBI Taxonomy" id="3092156"/>
    <lineage>
        <taxon>Bacteria</taxon>
        <taxon>Pseudomonadati</taxon>
        <taxon>Verrucomicrobiota</taxon>
        <taxon>Opitutia</taxon>
        <taxon>Puniceicoccales</taxon>
        <taxon>Coraliomargaritaceae</taxon>
        <taxon>Coraliomargarita</taxon>
    </lineage>
</organism>
<dbReference type="InterPro" id="IPR052021">
    <property type="entry name" value="Type-I_RS_S_subunit"/>
</dbReference>
<accession>A0ABZ0REH2</accession>
<dbReference type="EMBL" id="CP138858">
    <property type="protein sequence ID" value="WPJ94397.1"/>
    <property type="molecule type" value="Genomic_DNA"/>
</dbReference>
<protein>
    <recommendedName>
        <fullName evidence="5">Type I restriction modification DNA specificity domain-containing protein</fullName>
    </recommendedName>
</protein>
<evidence type="ECO:0000256" key="2">
    <source>
        <dbReference type="ARBA" id="ARBA00023125"/>
    </source>
</evidence>
<reference evidence="3 4" key="1">
    <citation type="submission" date="2023-11" db="EMBL/GenBank/DDBJ databases">
        <title>Coraliomargarita sp. nov., isolated from marine algae.</title>
        <authorList>
            <person name="Lee J.K."/>
            <person name="Baek J.H."/>
            <person name="Kim J.M."/>
            <person name="Choi D.G."/>
            <person name="Jeon C.O."/>
        </authorList>
    </citation>
    <scope>NUCLEOTIDE SEQUENCE [LARGE SCALE GENOMIC DNA]</scope>
    <source>
        <strain evidence="3 4">J2-16</strain>
    </source>
</reference>
<evidence type="ECO:0008006" key="5">
    <source>
        <dbReference type="Google" id="ProtNLM"/>
    </source>
</evidence>
<dbReference type="Proteomes" id="UP001324993">
    <property type="component" value="Chromosome"/>
</dbReference>
<evidence type="ECO:0000313" key="3">
    <source>
        <dbReference type="EMBL" id="WPJ94397.1"/>
    </source>
</evidence>
<dbReference type="RefSeq" id="WP_319831330.1">
    <property type="nucleotide sequence ID" value="NZ_CP138858.1"/>
</dbReference>
<dbReference type="InterPro" id="IPR044946">
    <property type="entry name" value="Restrct_endonuc_typeI_TRD_sf"/>
</dbReference>
<keyword evidence="4" id="KW-1185">Reference proteome</keyword>
<name>A0ABZ0REH2_9BACT</name>
<gene>
    <name evidence="3" type="ORF">SH580_13235</name>
</gene>
<keyword evidence="2" id="KW-0238">DNA-binding</keyword>